<gene>
    <name evidence="2" type="ORF">F1D05_26630</name>
</gene>
<feature type="transmembrane region" description="Helical" evidence="1">
    <location>
        <begin position="71"/>
        <end position="94"/>
    </location>
</feature>
<organism evidence="2 3">
    <name type="scientific">Kribbella qitaiheensis</name>
    <dbReference type="NCBI Taxonomy" id="1544730"/>
    <lineage>
        <taxon>Bacteria</taxon>
        <taxon>Bacillati</taxon>
        <taxon>Actinomycetota</taxon>
        <taxon>Actinomycetes</taxon>
        <taxon>Propionibacteriales</taxon>
        <taxon>Kribbellaceae</taxon>
        <taxon>Kribbella</taxon>
    </lineage>
</organism>
<evidence type="ECO:0008006" key="4">
    <source>
        <dbReference type="Google" id="ProtNLM"/>
    </source>
</evidence>
<dbReference type="KEGG" id="kqi:F1D05_26630"/>
<reference evidence="3" key="1">
    <citation type="submission" date="2019-09" db="EMBL/GenBank/DDBJ databases">
        <title>Antimicrobial potential of Antarctic Bacteria.</title>
        <authorList>
            <person name="Benaud N."/>
            <person name="Edwards R.J."/>
            <person name="Ferrari B.C."/>
        </authorList>
    </citation>
    <scope>NUCLEOTIDE SEQUENCE [LARGE SCALE GENOMIC DNA]</scope>
    <source>
        <strain evidence="3">SPB151</strain>
    </source>
</reference>
<evidence type="ECO:0000313" key="3">
    <source>
        <dbReference type="Proteomes" id="UP000515563"/>
    </source>
</evidence>
<sequence>MRLTVGGVLVYAGIVVLLVVQTVRLIQMDQLWADGIAFTPVCLVAVVAATALMFLVGAVARQPLIDGDGPWFSTLGWAVVIGLTGVGMAITALASYGNEAGVWVTGPAVFVPFWVRKLEESYREGVEEGLRERS</sequence>
<evidence type="ECO:0000256" key="1">
    <source>
        <dbReference type="SAM" id="Phobius"/>
    </source>
</evidence>
<feature type="transmembrane region" description="Helical" evidence="1">
    <location>
        <begin position="38"/>
        <end position="59"/>
    </location>
</feature>
<feature type="transmembrane region" description="Helical" evidence="1">
    <location>
        <begin position="7"/>
        <end position="26"/>
    </location>
</feature>
<keyword evidence="1" id="KW-0472">Membrane</keyword>
<proteinExistence type="predicted"/>
<dbReference type="RefSeq" id="WP_185443236.1">
    <property type="nucleotide sequence ID" value="NZ_CP043661.1"/>
</dbReference>
<keyword evidence="3" id="KW-1185">Reference proteome</keyword>
<name>A0A7G6X3M1_9ACTN</name>
<dbReference type="EMBL" id="CP043661">
    <property type="protein sequence ID" value="QNE20836.1"/>
    <property type="molecule type" value="Genomic_DNA"/>
</dbReference>
<dbReference type="AlphaFoldDB" id="A0A7G6X3M1"/>
<evidence type="ECO:0000313" key="2">
    <source>
        <dbReference type="EMBL" id="QNE20836.1"/>
    </source>
</evidence>
<protein>
    <recommendedName>
        <fullName evidence="4">Integral membrane protein</fullName>
    </recommendedName>
</protein>
<keyword evidence="1" id="KW-0812">Transmembrane</keyword>
<dbReference type="Proteomes" id="UP000515563">
    <property type="component" value="Chromosome"/>
</dbReference>
<keyword evidence="1" id="KW-1133">Transmembrane helix</keyword>
<reference evidence="2 3" key="2">
    <citation type="journal article" date="2020" name="Microbiol. Resour. Announc.">
        <title>Antarctic desert soil bacteria exhibit high novel natural product potential, evaluated through long-read genome sequencing and comparative genomics.</title>
        <authorList>
            <person name="Benaud N."/>
            <person name="Edwards R.J."/>
            <person name="Amos T.G."/>
            <person name="D'Agostino P.M."/>
            <person name="Gutierrez-Chavez C."/>
            <person name="Montgomery K."/>
            <person name="Nicetic I."/>
            <person name="Ferrari B.C."/>
        </authorList>
    </citation>
    <scope>NUCLEOTIDE SEQUENCE [LARGE SCALE GENOMIC DNA]</scope>
    <source>
        <strain evidence="2 3">SPB151</strain>
    </source>
</reference>
<accession>A0A7G6X3M1</accession>